<sequence>MTTDFLFIVFIALLAGQSIVLHGKHPGNQHISSPQPEQIHISRTGDQSEMMVTWTTLLRPNNSFVEFGVSGGLMNTKVPAKISRYVTCGKAKRVIYIHKVKLTGLLPSTSYDYHCGGDDGWSAIYSFSTTKQDSHWSPSFAVYGDLGVINAQSLAPLQKEVQNGRYDAILHVGKHIHRTIHLQDNSRVGDAFMNQIETMAAYVPYMVSPGNHEHHCNFSNYRRRFSMPGNNSGIFYSWNIGPVHIISFSTEVYYFLKYGLQQIINQYEWLKKDLEEANLPENRAKRPWIITMGHRPMYCSNVVGDDCQNFENKVRIGITSLKLFPLEKLFYENGVDLEIWAHEHSYERLFPVYNHTVYNGSIKHPYTNPRAPVHIITGSAGCKYCHDKFKRKNAKWTAFRTLDYGYTRMKVYNKTHLHLEQVSIDKNYTVVDQVMIIKNQHGPEAWKWKQPEPPPQRQKRPKVEKLRTSKKSPFDELAGAKNILNDYIKQMKSYKSAYL</sequence>
<evidence type="ECO:0000259" key="7">
    <source>
        <dbReference type="Pfam" id="PF16656"/>
    </source>
</evidence>
<keyword evidence="9" id="KW-1185">Reference proteome</keyword>
<dbReference type="OrthoDB" id="45007at2759"/>
<dbReference type="Gene3D" id="3.60.21.10">
    <property type="match status" value="1"/>
</dbReference>
<dbReference type="InterPro" id="IPR025733">
    <property type="entry name" value="PAPs_C"/>
</dbReference>
<dbReference type="InterPro" id="IPR041792">
    <property type="entry name" value="MPP_PAP"/>
</dbReference>
<accession>A0A913XBK4</accession>
<dbReference type="KEGG" id="epa:110240457"/>
<dbReference type="EC" id="3.1.3.2" evidence="3"/>
<keyword evidence="3" id="KW-0378">Hydrolase</keyword>
<dbReference type="EnsemblMetazoa" id="XM_021046274.2">
    <property type="protein sequence ID" value="XP_020901933.1"/>
    <property type="gene ID" value="LOC110240457"/>
</dbReference>
<dbReference type="Pfam" id="PF14008">
    <property type="entry name" value="Metallophos_C"/>
    <property type="match status" value="1"/>
</dbReference>
<dbReference type="GO" id="GO:0003993">
    <property type="term" value="F:acid phosphatase activity"/>
    <property type="evidence" value="ECO:0007669"/>
    <property type="project" value="UniProtKB-EC"/>
</dbReference>
<evidence type="ECO:0000256" key="3">
    <source>
        <dbReference type="RuleBase" id="RU361203"/>
    </source>
</evidence>
<comment type="catalytic activity">
    <reaction evidence="3">
        <text>a phosphate monoester + H2O = an alcohol + phosphate</text>
        <dbReference type="Rhea" id="RHEA:15017"/>
        <dbReference type="ChEBI" id="CHEBI:15377"/>
        <dbReference type="ChEBI" id="CHEBI:30879"/>
        <dbReference type="ChEBI" id="CHEBI:43474"/>
        <dbReference type="ChEBI" id="CHEBI:67140"/>
        <dbReference type="EC" id="3.1.3.2"/>
    </reaction>
</comment>
<organism evidence="8 9">
    <name type="scientific">Exaiptasia diaphana</name>
    <name type="common">Tropical sea anemone</name>
    <name type="synonym">Aiptasia pulchella</name>
    <dbReference type="NCBI Taxonomy" id="2652724"/>
    <lineage>
        <taxon>Eukaryota</taxon>
        <taxon>Metazoa</taxon>
        <taxon>Cnidaria</taxon>
        <taxon>Anthozoa</taxon>
        <taxon>Hexacorallia</taxon>
        <taxon>Actiniaria</taxon>
        <taxon>Aiptasiidae</taxon>
        <taxon>Exaiptasia</taxon>
    </lineage>
</organism>
<dbReference type="InterPro" id="IPR029052">
    <property type="entry name" value="Metallo-depent_PP-like"/>
</dbReference>
<dbReference type="PANTHER" id="PTHR45867:SF3">
    <property type="entry name" value="ACID PHOSPHATASE TYPE 7"/>
    <property type="match status" value="1"/>
</dbReference>
<feature type="domain" description="Calcineurin-like phosphoesterase" evidence="5">
    <location>
        <begin position="140"/>
        <end position="346"/>
    </location>
</feature>
<dbReference type="Proteomes" id="UP000887567">
    <property type="component" value="Unplaced"/>
</dbReference>
<evidence type="ECO:0000313" key="9">
    <source>
        <dbReference type="Proteomes" id="UP000887567"/>
    </source>
</evidence>
<dbReference type="RefSeq" id="XP_020901933.1">
    <property type="nucleotide sequence ID" value="XM_021046274.2"/>
</dbReference>
<dbReference type="Pfam" id="PF16656">
    <property type="entry name" value="Pur_ac_phosph_N"/>
    <property type="match status" value="1"/>
</dbReference>
<proteinExistence type="inferred from homology"/>
<dbReference type="Gene3D" id="2.60.40.380">
    <property type="entry name" value="Purple acid phosphatase-like, N-terminal"/>
    <property type="match status" value="1"/>
</dbReference>
<name>A0A913XBK4_EXADI</name>
<dbReference type="Pfam" id="PF00149">
    <property type="entry name" value="Metallophos"/>
    <property type="match status" value="1"/>
</dbReference>
<evidence type="ECO:0000256" key="2">
    <source>
        <dbReference type="ARBA" id="ARBA00023180"/>
    </source>
</evidence>
<dbReference type="CDD" id="cd00839">
    <property type="entry name" value="MPP_PAPs"/>
    <property type="match status" value="1"/>
</dbReference>
<evidence type="ECO:0000313" key="8">
    <source>
        <dbReference type="EnsemblMetazoa" id="XP_020901933.1"/>
    </source>
</evidence>
<evidence type="ECO:0000259" key="5">
    <source>
        <dbReference type="Pfam" id="PF00149"/>
    </source>
</evidence>
<feature type="chain" id="PRO_5038161864" description="Purple acid phosphatase" evidence="3">
    <location>
        <begin position="17"/>
        <end position="499"/>
    </location>
</feature>
<protein>
    <recommendedName>
        <fullName evidence="3">Purple acid phosphatase</fullName>
        <ecNumber evidence="3">3.1.3.2</ecNumber>
    </recommendedName>
</protein>
<feature type="domain" description="Purple acid phosphatase C-terminal" evidence="6">
    <location>
        <begin position="371"/>
        <end position="433"/>
    </location>
</feature>
<dbReference type="GeneID" id="110240457"/>
<dbReference type="GO" id="GO:0046872">
    <property type="term" value="F:metal ion binding"/>
    <property type="evidence" value="ECO:0007669"/>
    <property type="project" value="InterPro"/>
</dbReference>
<feature type="region of interest" description="Disordered" evidence="4">
    <location>
        <begin position="445"/>
        <end position="473"/>
    </location>
</feature>
<reference evidence="8" key="1">
    <citation type="submission" date="2022-11" db="UniProtKB">
        <authorList>
            <consortium name="EnsemblMetazoa"/>
        </authorList>
    </citation>
    <scope>IDENTIFICATION</scope>
</reference>
<dbReference type="OMA" id="INRTHIQ"/>
<feature type="signal peptide" evidence="3">
    <location>
        <begin position="1"/>
        <end position="16"/>
    </location>
</feature>
<dbReference type="AlphaFoldDB" id="A0A913XBK4"/>
<evidence type="ECO:0000256" key="1">
    <source>
        <dbReference type="ARBA" id="ARBA00022729"/>
    </source>
</evidence>
<dbReference type="SUPFAM" id="SSF49363">
    <property type="entry name" value="Purple acid phosphatase, N-terminal domain"/>
    <property type="match status" value="1"/>
</dbReference>
<dbReference type="PANTHER" id="PTHR45867">
    <property type="entry name" value="PURPLE ACID PHOSPHATASE"/>
    <property type="match status" value="1"/>
</dbReference>
<dbReference type="SUPFAM" id="SSF56300">
    <property type="entry name" value="Metallo-dependent phosphatases"/>
    <property type="match status" value="1"/>
</dbReference>
<dbReference type="InterPro" id="IPR004843">
    <property type="entry name" value="Calcineurin-like_PHP"/>
</dbReference>
<keyword evidence="2" id="KW-0325">Glycoprotein</keyword>
<dbReference type="InterPro" id="IPR015914">
    <property type="entry name" value="PAPs_N"/>
</dbReference>
<evidence type="ECO:0000259" key="6">
    <source>
        <dbReference type="Pfam" id="PF14008"/>
    </source>
</evidence>
<dbReference type="InterPro" id="IPR008963">
    <property type="entry name" value="Purple_acid_Pase-like_N"/>
</dbReference>
<comment type="similarity">
    <text evidence="3">Belongs to the metallophosphoesterase superfamily. Purple acid phosphatase family.</text>
</comment>
<evidence type="ECO:0000256" key="4">
    <source>
        <dbReference type="SAM" id="MobiDB-lite"/>
    </source>
</evidence>
<feature type="domain" description="Purple acid phosphatase N-terminal" evidence="7">
    <location>
        <begin position="36"/>
        <end position="129"/>
    </location>
</feature>
<keyword evidence="1 3" id="KW-0732">Signal</keyword>